<keyword evidence="3" id="KW-0418">Kinase</keyword>
<feature type="non-terminal residue" evidence="3">
    <location>
        <position position="1"/>
    </location>
</feature>
<dbReference type="Proteomes" id="UP001626550">
    <property type="component" value="Unassembled WGS sequence"/>
</dbReference>
<dbReference type="FunFam" id="1.10.510.10:FF:001346">
    <property type="entry name" value="Uncharacterized protein"/>
    <property type="match status" value="1"/>
</dbReference>
<feature type="compositionally biased region" description="Polar residues" evidence="1">
    <location>
        <begin position="183"/>
        <end position="192"/>
    </location>
</feature>
<feature type="compositionally biased region" description="Basic and acidic residues" evidence="1">
    <location>
        <begin position="131"/>
        <end position="141"/>
    </location>
</feature>
<dbReference type="InterPro" id="IPR020635">
    <property type="entry name" value="Tyr_kinase_cat_dom"/>
</dbReference>
<protein>
    <submittedName>
        <fullName evidence="3">Tyrosine-protein kinase abl2</fullName>
    </submittedName>
</protein>
<gene>
    <name evidence="3" type="primary">ABL2_1</name>
    <name evidence="3" type="ORF">Ciccas_010759</name>
</gene>
<dbReference type="PRINTS" id="PR00109">
    <property type="entry name" value="TYRKINASE"/>
</dbReference>
<name>A0ABD2PXU8_9PLAT</name>
<dbReference type="Gene3D" id="1.10.510.10">
    <property type="entry name" value="Transferase(Phosphotransferase) domain 1"/>
    <property type="match status" value="1"/>
</dbReference>
<dbReference type="PROSITE" id="PS50011">
    <property type="entry name" value="PROTEIN_KINASE_DOM"/>
    <property type="match status" value="1"/>
</dbReference>
<proteinExistence type="predicted"/>
<feature type="region of interest" description="Disordered" evidence="1">
    <location>
        <begin position="126"/>
        <end position="192"/>
    </location>
</feature>
<dbReference type="InterPro" id="IPR011009">
    <property type="entry name" value="Kinase-like_dom_sf"/>
</dbReference>
<dbReference type="InterPro" id="IPR001245">
    <property type="entry name" value="Ser-Thr/Tyr_kinase_cat_dom"/>
</dbReference>
<evidence type="ECO:0000313" key="3">
    <source>
        <dbReference type="EMBL" id="KAL3310671.1"/>
    </source>
</evidence>
<evidence type="ECO:0000256" key="1">
    <source>
        <dbReference type="SAM" id="MobiDB-lite"/>
    </source>
</evidence>
<feature type="domain" description="Protein kinase" evidence="2">
    <location>
        <begin position="1"/>
        <end position="81"/>
    </location>
</feature>
<sequence length="192" mass="21703">SDVWAFGIVLWELATYGKSPYQGVELHNVYQLLEKGFRMERPIGCPESVYNVMLLCWAWNPADRPCFKEILSQLEYMHSHLNIEAEVARELTQKAEVADISHSKQGAGLVLTPLKYSSSREFSSKEEEEYYEHSSEGEHSHLSKNQLQGPRSISSTSSDDESFSPTDRHPRPKVLAAEHARSPSLTSDFSGN</sequence>
<evidence type="ECO:0000313" key="4">
    <source>
        <dbReference type="Proteomes" id="UP001626550"/>
    </source>
</evidence>
<dbReference type="AlphaFoldDB" id="A0ABD2PXU8"/>
<dbReference type="Pfam" id="PF07714">
    <property type="entry name" value="PK_Tyr_Ser-Thr"/>
    <property type="match status" value="1"/>
</dbReference>
<evidence type="ECO:0000259" key="2">
    <source>
        <dbReference type="PROSITE" id="PS50011"/>
    </source>
</evidence>
<dbReference type="PANTHER" id="PTHR24416:SF631">
    <property type="entry name" value="SERINE_THREONINE_TYROSINE KINASE 1"/>
    <property type="match status" value="1"/>
</dbReference>
<dbReference type="SUPFAM" id="SSF56112">
    <property type="entry name" value="Protein kinase-like (PK-like)"/>
    <property type="match status" value="1"/>
</dbReference>
<accession>A0ABD2PXU8</accession>
<reference evidence="3 4" key="1">
    <citation type="submission" date="2024-11" db="EMBL/GenBank/DDBJ databases">
        <title>Adaptive evolution of stress response genes in parasites aligns with host niche diversity.</title>
        <authorList>
            <person name="Hahn C."/>
            <person name="Resl P."/>
        </authorList>
    </citation>
    <scope>NUCLEOTIDE SEQUENCE [LARGE SCALE GENOMIC DNA]</scope>
    <source>
        <strain evidence="3">EGGRZ-B1_66</strain>
        <tissue evidence="3">Body</tissue>
    </source>
</reference>
<dbReference type="EMBL" id="JBJKFK010002753">
    <property type="protein sequence ID" value="KAL3310671.1"/>
    <property type="molecule type" value="Genomic_DNA"/>
</dbReference>
<dbReference type="PANTHER" id="PTHR24416">
    <property type="entry name" value="TYROSINE-PROTEIN KINASE RECEPTOR"/>
    <property type="match status" value="1"/>
</dbReference>
<keyword evidence="3" id="KW-0808">Transferase</keyword>
<keyword evidence="4" id="KW-1185">Reference proteome</keyword>
<dbReference type="InterPro" id="IPR000719">
    <property type="entry name" value="Prot_kinase_dom"/>
</dbReference>
<dbReference type="InterPro" id="IPR050122">
    <property type="entry name" value="RTK"/>
</dbReference>
<dbReference type="GO" id="GO:0016301">
    <property type="term" value="F:kinase activity"/>
    <property type="evidence" value="ECO:0007669"/>
    <property type="project" value="UniProtKB-KW"/>
</dbReference>
<organism evidence="3 4">
    <name type="scientific">Cichlidogyrus casuarinus</name>
    <dbReference type="NCBI Taxonomy" id="1844966"/>
    <lineage>
        <taxon>Eukaryota</taxon>
        <taxon>Metazoa</taxon>
        <taxon>Spiralia</taxon>
        <taxon>Lophotrochozoa</taxon>
        <taxon>Platyhelminthes</taxon>
        <taxon>Monogenea</taxon>
        <taxon>Monopisthocotylea</taxon>
        <taxon>Dactylogyridea</taxon>
        <taxon>Ancyrocephalidae</taxon>
        <taxon>Cichlidogyrus</taxon>
    </lineage>
</organism>
<comment type="caution">
    <text evidence="3">The sequence shown here is derived from an EMBL/GenBank/DDBJ whole genome shotgun (WGS) entry which is preliminary data.</text>
</comment>
<dbReference type="SMART" id="SM00219">
    <property type="entry name" value="TyrKc"/>
    <property type="match status" value="1"/>
</dbReference>